<dbReference type="InterPro" id="IPR014729">
    <property type="entry name" value="Rossmann-like_a/b/a_fold"/>
</dbReference>
<dbReference type="PRINTS" id="PR01438">
    <property type="entry name" value="UNVRSLSTRESS"/>
</dbReference>
<evidence type="ECO:0000259" key="2">
    <source>
        <dbReference type="Pfam" id="PF00582"/>
    </source>
</evidence>
<comment type="similarity">
    <text evidence="1">Belongs to the universal stress protein A family.</text>
</comment>
<comment type="caution">
    <text evidence="3">The sequence shown here is derived from an EMBL/GenBank/DDBJ whole genome shotgun (WGS) entry which is preliminary data.</text>
</comment>
<feature type="domain" description="UspA" evidence="2">
    <location>
        <begin position="4"/>
        <end position="157"/>
    </location>
</feature>
<sequence length="160" mass="17372">MLPMFKKVLYATDLSPAAGHAFGFALSTAEKFGAQLTVLHVLPELPQEYGLLSGFDIVPDIDKDTWDRFKKNSIENAYKHLETQMAEACAAFGMKPLPKERLIIRNGKAAEVIVSEGRHADLVVMGTQGHGRIGGLVMGSVAQHVLSKSVTPVMVVRLEG</sequence>
<gene>
    <name evidence="3" type="ORF">DSM19430T_19670</name>
</gene>
<dbReference type="InterPro" id="IPR006015">
    <property type="entry name" value="Universal_stress_UspA"/>
</dbReference>
<evidence type="ECO:0000256" key="1">
    <source>
        <dbReference type="ARBA" id="ARBA00008791"/>
    </source>
</evidence>
<reference evidence="3 4" key="1">
    <citation type="submission" date="2020-05" db="EMBL/GenBank/DDBJ databases">
        <title>Draft genome sequence of Desulfovibrio psychrotolerans JS1T.</title>
        <authorList>
            <person name="Ueno A."/>
            <person name="Tamazawa S."/>
            <person name="Tamamura S."/>
            <person name="Murakami T."/>
            <person name="Kiyama T."/>
            <person name="Inomata H."/>
            <person name="Amano Y."/>
            <person name="Miyakawa K."/>
            <person name="Tamaki H."/>
            <person name="Naganuma T."/>
            <person name="Kaneko K."/>
        </authorList>
    </citation>
    <scope>NUCLEOTIDE SEQUENCE [LARGE SCALE GENOMIC DNA]</scope>
    <source>
        <strain evidence="3 4">JS1</strain>
    </source>
</reference>
<dbReference type="Pfam" id="PF00582">
    <property type="entry name" value="Usp"/>
    <property type="match status" value="1"/>
</dbReference>
<accession>A0A7J0BUA5</accession>
<dbReference type="Proteomes" id="UP000503820">
    <property type="component" value="Unassembled WGS sequence"/>
</dbReference>
<dbReference type="SUPFAM" id="SSF52402">
    <property type="entry name" value="Adenine nucleotide alpha hydrolases-like"/>
    <property type="match status" value="1"/>
</dbReference>
<name>A0A7J0BUA5_9BACT</name>
<evidence type="ECO:0000313" key="4">
    <source>
        <dbReference type="Proteomes" id="UP000503820"/>
    </source>
</evidence>
<dbReference type="InterPro" id="IPR006016">
    <property type="entry name" value="UspA"/>
</dbReference>
<dbReference type="EMBL" id="BLVP01000008">
    <property type="protein sequence ID" value="GFM37283.1"/>
    <property type="molecule type" value="Genomic_DNA"/>
</dbReference>
<protein>
    <submittedName>
        <fullName evidence="3">Universal stress protein</fullName>
    </submittedName>
</protein>
<evidence type="ECO:0000313" key="3">
    <source>
        <dbReference type="EMBL" id="GFM37283.1"/>
    </source>
</evidence>
<dbReference type="Gene3D" id="3.40.50.620">
    <property type="entry name" value="HUPs"/>
    <property type="match status" value="1"/>
</dbReference>
<dbReference type="PANTHER" id="PTHR46268">
    <property type="entry name" value="STRESS RESPONSE PROTEIN NHAX"/>
    <property type="match status" value="1"/>
</dbReference>
<proteinExistence type="inferred from homology"/>
<keyword evidence="4" id="KW-1185">Reference proteome</keyword>
<dbReference type="RefSeq" id="WP_174409899.1">
    <property type="nucleotide sequence ID" value="NZ_BLVP01000008.1"/>
</dbReference>
<dbReference type="PANTHER" id="PTHR46268:SF6">
    <property type="entry name" value="UNIVERSAL STRESS PROTEIN UP12"/>
    <property type="match status" value="1"/>
</dbReference>
<dbReference type="CDD" id="cd00293">
    <property type="entry name" value="USP-like"/>
    <property type="match status" value="1"/>
</dbReference>
<dbReference type="AlphaFoldDB" id="A0A7J0BUA5"/>
<organism evidence="3 4">
    <name type="scientific">Desulfovibrio psychrotolerans</name>
    <dbReference type="NCBI Taxonomy" id="415242"/>
    <lineage>
        <taxon>Bacteria</taxon>
        <taxon>Pseudomonadati</taxon>
        <taxon>Thermodesulfobacteriota</taxon>
        <taxon>Desulfovibrionia</taxon>
        <taxon>Desulfovibrionales</taxon>
        <taxon>Desulfovibrionaceae</taxon>
        <taxon>Desulfovibrio</taxon>
    </lineage>
</organism>